<organism evidence="3 4">
    <name type="scientific">Eiseniibacteriota bacterium</name>
    <dbReference type="NCBI Taxonomy" id="2212470"/>
    <lineage>
        <taxon>Bacteria</taxon>
        <taxon>Candidatus Eiseniibacteriota</taxon>
    </lineage>
</organism>
<dbReference type="InterPro" id="IPR036390">
    <property type="entry name" value="WH_DNA-bd_sf"/>
</dbReference>
<dbReference type="Pfam" id="PF01978">
    <property type="entry name" value="TrmB"/>
    <property type="match status" value="1"/>
</dbReference>
<name>A0A956M1S7_UNCEI</name>
<accession>A0A956M1S7</accession>
<dbReference type="Pfam" id="PF11495">
    <property type="entry name" value="Regulator_TrmB"/>
    <property type="match status" value="1"/>
</dbReference>
<feature type="domain" description="Transcription regulator TrmB N-terminal" evidence="1">
    <location>
        <begin position="8"/>
        <end position="74"/>
    </location>
</feature>
<dbReference type="Gene3D" id="1.10.10.10">
    <property type="entry name" value="Winged helix-like DNA-binding domain superfamily/Winged helix DNA-binding domain"/>
    <property type="match status" value="1"/>
</dbReference>
<evidence type="ECO:0000313" key="3">
    <source>
        <dbReference type="EMBL" id="MCA9729002.1"/>
    </source>
</evidence>
<sequence>MSQPAQALTELGFTGLEADIYLHLLRESPATGYRIAQGIGKPTANVYKALESLEQKGAILVQEGPNRLVRAVAPDELLAQLERSFTSRRSLAAQALAELGPESEDQSLYVLRSHPQVLERARAMLARAQRIAILDVFPGPLEELLPDLEQAIARGVSVFVEAYRPIHLPGAEVSLARTPEQTVALYPGDALQLVVDAEEWLVALLDRHEPRVIQAVWTASPFLATTLFTCLAADFMQARLHGLLAAHLPDAEVEKTFALHDRLRLRHAPGFKNFQALGGPRTNLEISSEGGTEMQQSNDRRGFVTGTVPATNGETRRVRSPLPGQDPEMIPREVLFGSPERAAPAISPDGTRLAFLAPV</sequence>
<dbReference type="PANTHER" id="PTHR34293">
    <property type="entry name" value="HTH-TYPE TRANSCRIPTIONAL REGULATOR TRMBL2"/>
    <property type="match status" value="1"/>
</dbReference>
<reference evidence="3" key="1">
    <citation type="submission" date="2020-04" db="EMBL/GenBank/DDBJ databases">
        <authorList>
            <person name="Zhang T."/>
        </authorList>
    </citation>
    <scope>NUCLEOTIDE SEQUENCE</scope>
    <source>
        <strain evidence="3">HKST-UBA01</strain>
    </source>
</reference>
<dbReference type="InterPro" id="IPR051797">
    <property type="entry name" value="TrmB-like"/>
</dbReference>
<comment type="caution">
    <text evidence="3">The sequence shown here is derived from an EMBL/GenBank/DDBJ whole genome shotgun (WGS) entry which is preliminary data.</text>
</comment>
<dbReference type="Proteomes" id="UP000697710">
    <property type="component" value="Unassembled WGS sequence"/>
</dbReference>
<evidence type="ECO:0000313" key="4">
    <source>
        <dbReference type="Proteomes" id="UP000697710"/>
    </source>
</evidence>
<dbReference type="InterPro" id="IPR002831">
    <property type="entry name" value="Tscrpt_reg_TrmB_N"/>
</dbReference>
<feature type="non-terminal residue" evidence="3">
    <location>
        <position position="359"/>
    </location>
</feature>
<reference evidence="3" key="2">
    <citation type="journal article" date="2021" name="Microbiome">
        <title>Successional dynamics and alternative stable states in a saline activated sludge microbial community over 9 years.</title>
        <authorList>
            <person name="Wang Y."/>
            <person name="Ye J."/>
            <person name="Ju F."/>
            <person name="Liu L."/>
            <person name="Boyd J.A."/>
            <person name="Deng Y."/>
            <person name="Parks D.H."/>
            <person name="Jiang X."/>
            <person name="Yin X."/>
            <person name="Woodcroft B.J."/>
            <person name="Tyson G.W."/>
            <person name="Hugenholtz P."/>
            <person name="Polz M.F."/>
            <person name="Zhang T."/>
        </authorList>
    </citation>
    <scope>NUCLEOTIDE SEQUENCE</scope>
    <source>
        <strain evidence="3">HKST-UBA01</strain>
    </source>
</reference>
<gene>
    <name evidence="3" type="ORF">KC729_15020</name>
</gene>
<evidence type="ECO:0000259" key="2">
    <source>
        <dbReference type="Pfam" id="PF11495"/>
    </source>
</evidence>
<dbReference type="InterPro" id="IPR021586">
    <property type="entry name" value="Tscrpt_reg_TrmB_C"/>
</dbReference>
<feature type="domain" description="Transcription regulator TrmB C-terminal" evidence="2">
    <location>
        <begin position="108"/>
        <end position="203"/>
    </location>
</feature>
<dbReference type="CDD" id="cd09124">
    <property type="entry name" value="PLDc_like_TrmB_middle"/>
    <property type="match status" value="1"/>
</dbReference>
<protein>
    <submittedName>
        <fullName evidence="3">TrmB family transcriptional regulator</fullName>
    </submittedName>
</protein>
<proteinExistence type="predicted"/>
<dbReference type="EMBL" id="JAGQHR010000542">
    <property type="protein sequence ID" value="MCA9729002.1"/>
    <property type="molecule type" value="Genomic_DNA"/>
</dbReference>
<evidence type="ECO:0000259" key="1">
    <source>
        <dbReference type="Pfam" id="PF01978"/>
    </source>
</evidence>
<dbReference type="InterPro" id="IPR036388">
    <property type="entry name" value="WH-like_DNA-bd_sf"/>
</dbReference>
<dbReference type="PANTHER" id="PTHR34293:SF1">
    <property type="entry name" value="HTH-TYPE TRANSCRIPTIONAL REGULATOR TRMBL2"/>
    <property type="match status" value="1"/>
</dbReference>
<dbReference type="AlphaFoldDB" id="A0A956M1S7"/>
<dbReference type="SUPFAM" id="SSF46785">
    <property type="entry name" value="Winged helix' DNA-binding domain"/>
    <property type="match status" value="1"/>
</dbReference>